<keyword evidence="1" id="KW-0472">Membrane</keyword>
<dbReference type="RefSeq" id="WP_349880211.1">
    <property type="nucleotide sequence ID" value="NZ_CP157974.1"/>
</dbReference>
<proteinExistence type="predicted"/>
<sequence>MISNLQEGLNMAERPRQPEQVEMDLTAEPGEGVPGERADPVIRRNTVNIKIWISKVLGLELDLEESETNARTSAVLQYAIITLLTMGMIALVWAISRNVVLSIVTGTVIMVAGIVFVCTTRTQAGKLS</sequence>
<evidence type="ECO:0000256" key="1">
    <source>
        <dbReference type="SAM" id="Phobius"/>
    </source>
</evidence>
<accession>A0AAU7R616</accession>
<dbReference type="EMBL" id="CP157974">
    <property type="protein sequence ID" value="XBT83973.1"/>
    <property type="molecule type" value="Genomic_DNA"/>
</dbReference>
<dbReference type="AlphaFoldDB" id="A0AAU7R616"/>
<protein>
    <submittedName>
        <fullName evidence="2">Uncharacterized protein</fullName>
    </submittedName>
</protein>
<organism evidence="2">
    <name type="scientific">Micromonospora sp. HUAS YX12</name>
    <dbReference type="NCBI Taxonomy" id="3156396"/>
    <lineage>
        <taxon>Bacteria</taxon>
        <taxon>Bacillati</taxon>
        <taxon>Actinomycetota</taxon>
        <taxon>Actinomycetes</taxon>
        <taxon>Micromonosporales</taxon>
        <taxon>Micromonosporaceae</taxon>
        <taxon>Micromonospora</taxon>
    </lineage>
</organism>
<evidence type="ECO:0000313" key="2">
    <source>
        <dbReference type="EMBL" id="XBT83973.1"/>
    </source>
</evidence>
<feature type="transmembrane region" description="Helical" evidence="1">
    <location>
        <begin position="101"/>
        <end position="119"/>
    </location>
</feature>
<name>A0AAU7R616_9ACTN</name>
<keyword evidence="1" id="KW-0812">Transmembrane</keyword>
<gene>
    <name evidence="2" type="ORF">ABIH81_11175</name>
</gene>
<feature type="transmembrane region" description="Helical" evidence="1">
    <location>
        <begin position="75"/>
        <end position="95"/>
    </location>
</feature>
<keyword evidence="1" id="KW-1133">Transmembrane helix</keyword>
<reference evidence="2" key="1">
    <citation type="submission" date="2024-06" db="EMBL/GenBank/DDBJ databases">
        <title>Micromonospora sp. strain HUAS YX12 genome sequences.</title>
        <authorList>
            <person name="Mo P."/>
        </authorList>
    </citation>
    <scope>NUCLEOTIDE SEQUENCE</scope>
    <source>
        <strain evidence="2">HUAS YX12</strain>
    </source>
</reference>